<dbReference type="Gene3D" id="3.30.70.270">
    <property type="match status" value="1"/>
</dbReference>
<dbReference type="SUPFAM" id="SSF55073">
    <property type="entry name" value="Nucleotide cyclase"/>
    <property type="match status" value="1"/>
</dbReference>
<dbReference type="PANTHER" id="PTHR43304">
    <property type="entry name" value="PHYTOCHROME-LIKE PROTEIN CPH1"/>
    <property type="match status" value="1"/>
</dbReference>
<dbReference type="Pfam" id="PF08447">
    <property type="entry name" value="PAS_3"/>
    <property type="match status" value="2"/>
</dbReference>
<dbReference type="SMART" id="SM00086">
    <property type="entry name" value="PAC"/>
    <property type="match status" value="1"/>
</dbReference>
<evidence type="ECO:0000259" key="8">
    <source>
        <dbReference type="PROSITE" id="PS50887"/>
    </source>
</evidence>
<dbReference type="Pfam" id="PF00990">
    <property type="entry name" value="GGDEF"/>
    <property type="match status" value="1"/>
</dbReference>
<keyword evidence="5" id="KW-0418">Kinase</keyword>
<accession>A0A368X288</accession>
<dbReference type="InterPro" id="IPR000014">
    <property type="entry name" value="PAS"/>
</dbReference>
<dbReference type="CDD" id="cd01949">
    <property type="entry name" value="GGDEF"/>
    <property type="match status" value="1"/>
</dbReference>
<dbReference type="PROSITE" id="PS50112">
    <property type="entry name" value="PAS"/>
    <property type="match status" value="1"/>
</dbReference>
<dbReference type="NCBIfam" id="TIGR00254">
    <property type="entry name" value="GGDEF"/>
    <property type="match status" value="1"/>
</dbReference>
<dbReference type="CDD" id="cd00130">
    <property type="entry name" value="PAS"/>
    <property type="match status" value="2"/>
</dbReference>
<dbReference type="NCBIfam" id="TIGR00229">
    <property type="entry name" value="sensory_box"/>
    <property type="match status" value="1"/>
</dbReference>
<dbReference type="SUPFAM" id="SSF55785">
    <property type="entry name" value="PYP-like sensor domain (PAS domain)"/>
    <property type="match status" value="2"/>
</dbReference>
<evidence type="ECO:0000259" key="6">
    <source>
        <dbReference type="PROSITE" id="PS50112"/>
    </source>
</evidence>
<keyword evidence="4" id="KW-0808">Transferase</keyword>
<dbReference type="InterPro" id="IPR000160">
    <property type="entry name" value="GGDEF_dom"/>
</dbReference>
<proteinExistence type="predicted"/>
<sequence length="303" mass="35019">MTGEITVNNRWFSMLGYTRDQFQAPCVKQWEALCHPDDVVSAKLALEQHINGDAQAYDKVVRMRHARGHWCWIQSRGCLINDGAGNPTKIFVGINQDVTERYEAYHQVQLLTQSLPGVIYSYRMGPNGDHAFTYVSSRVKEFYGISPETALIDPNAIFDLILPEDIERVRDSIKSSYLALADWCCEYRIRVGGRIRWVKGVARAEALPDGYVSWYGMVVYIDREKALEQELQRLSYTDELTGLFNRRHFIGQLEQLSCHTQRYGTAFSLISIDIDHFKEVNDTYCQWPFILTHLWPIKLTHLS</sequence>
<dbReference type="Gene3D" id="3.30.450.20">
    <property type="entry name" value="PAS domain"/>
    <property type="match status" value="2"/>
</dbReference>
<evidence type="ECO:0000256" key="3">
    <source>
        <dbReference type="ARBA" id="ARBA00022553"/>
    </source>
</evidence>
<dbReference type="InterPro" id="IPR052162">
    <property type="entry name" value="Sensor_kinase/Photoreceptor"/>
</dbReference>
<evidence type="ECO:0000313" key="10">
    <source>
        <dbReference type="Proteomes" id="UP000253647"/>
    </source>
</evidence>
<dbReference type="InterPro" id="IPR043128">
    <property type="entry name" value="Rev_trsase/Diguanyl_cyclase"/>
</dbReference>
<evidence type="ECO:0000313" key="9">
    <source>
        <dbReference type="EMBL" id="RCW62132.1"/>
    </source>
</evidence>
<evidence type="ECO:0000256" key="5">
    <source>
        <dbReference type="ARBA" id="ARBA00022777"/>
    </source>
</evidence>
<dbReference type="EC" id="2.7.13.3" evidence="2"/>
<feature type="domain" description="GGDEF" evidence="8">
    <location>
        <begin position="265"/>
        <end position="303"/>
    </location>
</feature>
<gene>
    <name evidence="9" type="ORF">DET61_1316</name>
</gene>
<dbReference type="Proteomes" id="UP000253647">
    <property type="component" value="Unassembled WGS sequence"/>
</dbReference>
<dbReference type="PROSITE" id="PS50887">
    <property type="entry name" value="GGDEF"/>
    <property type="match status" value="1"/>
</dbReference>
<dbReference type="AlphaFoldDB" id="A0A368X288"/>
<evidence type="ECO:0000256" key="4">
    <source>
        <dbReference type="ARBA" id="ARBA00022679"/>
    </source>
</evidence>
<dbReference type="InterPro" id="IPR000700">
    <property type="entry name" value="PAS-assoc_C"/>
</dbReference>
<dbReference type="EMBL" id="QPJI01000031">
    <property type="protein sequence ID" value="RCW62132.1"/>
    <property type="molecule type" value="Genomic_DNA"/>
</dbReference>
<evidence type="ECO:0000259" key="7">
    <source>
        <dbReference type="PROSITE" id="PS50113"/>
    </source>
</evidence>
<dbReference type="InterPro" id="IPR029787">
    <property type="entry name" value="Nucleotide_cyclase"/>
</dbReference>
<keyword evidence="3" id="KW-0597">Phosphoprotein</keyword>
<dbReference type="PROSITE" id="PS50113">
    <property type="entry name" value="PAC"/>
    <property type="match status" value="1"/>
</dbReference>
<name>A0A368X288_MARNT</name>
<protein>
    <recommendedName>
        <fullName evidence="2">histidine kinase</fullName>
        <ecNumber evidence="2">2.7.13.3</ecNumber>
    </recommendedName>
</protein>
<evidence type="ECO:0000256" key="1">
    <source>
        <dbReference type="ARBA" id="ARBA00000085"/>
    </source>
</evidence>
<comment type="caution">
    <text evidence="9">The sequence shown here is derived from an EMBL/GenBank/DDBJ whole genome shotgun (WGS) entry which is preliminary data.</text>
</comment>
<reference evidence="9 10" key="1">
    <citation type="submission" date="2018-07" db="EMBL/GenBank/DDBJ databases">
        <title>Freshwater and sediment microbial communities from various areas in North America, analyzing microbe dynamics in response to fracking.</title>
        <authorList>
            <person name="Lamendella R."/>
        </authorList>
    </citation>
    <scope>NUCLEOTIDE SEQUENCE [LARGE SCALE GENOMIC DNA]</scope>
    <source>
        <strain evidence="9 10">105B</strain>
    </source>
</reference>
<organism evidence="9 10">
    <name type="scientific">Marinobacter nauticus</name>
    <name type="common">Marinobacter hydrocarbonoclasticus</name>
    <name type="synonym">Marinobacter aquaeolei</name>
    <dbReference type="NCBI Taxonomy" id="2743"/>
    <lineage>
        <taxon>Bacteria</taxon>
        <taxon>Pseudomonadati</taxon>
        <taxon>Pseudomonadota</taxon>
        <taxon>Gammaproteobacteria</taxon>
        <taxon>Pseudomonadales</taxon>
        <taxon>Marinobacteraceae</taxon>
        <taxon>Marinobacter</taxon>
    </lineage>
</organism>
<dbReference type="InterPro" id="IPR001610">
    <property type="entry name" value="PAC"/>
</dbReference>
<comment type="catalytic activity">
    <reaction evidence="1">
        <text>ATP + protein L-histidine = ADP + protein N-phospho-L-histidine.</text>
        <dbReference type="EC" id="2.7.13.3"/>
    </reaction>
</comment>
<dbReference type="InterPro" id="IPR013655">
    <property type="entry name" value="PAS_fold_3"/>
</dbReference>
<evidence type="ECO:0000256" key="2">
    <source>
        <dbReference type="ARBA" id="ARBA00012438"/>
    </source>
</evidence>
<dbReference type="GO" id="GO:0004673">
    <property type="term" value="F:protein histidine kinase activity"/>
    <property type="evidence" value="ECO:0007669"/>
    <property type="project" value="UniProtKB-EC"/>
</dbReference>
<dbReference type="PANTHER" id="PTHR43304:SF1">
    <property type="entry name" value="PAC DOMAIN-CONTAINING PROTEIN"/>
    <property type="match status" value="1"/>
</dbReference>
<feature type="domain" description="PAS" evidence="6">
    <location>
        <begin position="127"/>
        <end position="174"/>
    </location>
</feature>
<dbReference type="InterPro" id="IPR035965">
    <property type="entry name" value="PAS-like_dom_sf"/>
</dbReference>
<feature type="domain" description="PAC" evidence="7">
    <location>
        <begin position="57"/>
        <end position="110"/>
    </location>
</feature>